<reference evidence="1 2" key="1">
    <citation type="journal article" date="2018" name="Nat. Biotechnol.">
        <title>A standardized bacterial taxonomy based on genome phylogeny substantially revises the tree of life.</title>
        <authorList>
            <person name="Parks D.H."/>
            <person name="Chuvochina M."/>
            <person name="Waite D.W."/>
            <person name="Rinke C."/>
            <person name="Skarshewski A."/>
            <person name="Chaumeil P.A."/>
            <person name="Hugenholtz P."/>
        </authorList>
    </citation>
    <scope>NUCLEOTIDE SEQUENCE [LARGE SCALE GENOMIC DNA]</scope>
    <source>
        <strain evidence="1">UBA9158</strain>
    </source>
</reference>
<proteinExistence type="predicted"/>
<dbReference type="AlphaFoldDB" id="A0A3C1KR40"/>
<organism evidence="1 2">
    <name type="scientific">Haliea salexigens</name>
    <dbReference type="NCBI Taxonomy" id="287487"/>
    <lineage>
        <taxon>Bacteria</taxon>
        <taxon>Pseudomonadati</taxon>
        <taxon>Pseudomonadota</taxon>
        <taxon>Gammaproteobacteria</taxon>
        <taxon>Cellvibrionales</taxon>
        <taxon>Halieaceae</taxon>
        <taxon>Haliea</taxon>
    </lineage>
</organism>
<sequence length="151" mass="16818">MFEILLSEDIAAPPEVVWGVITNTEDYPLWNTFVVSCDSTFRVGDPIHMKVRVLPFMTQPQTETIWRNEEGKLLDYGIKAPLGALTSTRQHRLSATASGGTHYESVFRLEGWFAPVVGLLFGAQLRRGFGEMTRGIARRSVHVHEASNAAS</sequence>
<dbReference type="Gene3D" id="3.30.530.20">
    <property type="match status" value="1"/>
</dbReference>
<dbReference type="InterPro" id="IPR023393">
    <property type="entry name" value="START-like_dom_sf"/>
</dbReference>
<dbReference type="Pfam" id="PF10604">
    <property type="entry name" value="Polyketide_cyc2"/>
    <property type="match status" value="1"/>
</dbReference>
<evidence type="ECO:0000313" key="1">
    <source>
        <dbReference type="EMBL" id="HAN29041.1"/>
    </source>
</evidence>
<dbReference type="Proteomes" id="UP000259273">
    <property type="component" value="Unassembled WGS sequence"/>
</dbReference>
<dbReference type="SUPFAM" id="SSF55961">
    <property type="entry name" value="Bet v1-like"/>
    <property type="match status" value="1"/>
</dbReference>
<comment type="caution">
    <text evidence="1">The sequence shown here is derived from an EMBL/GenBank/DDBJ whole genome shotgun (WGS) entry which is preliminary data.</text>
</comment>
<accession>A0A3C1KR40</accession>
<name>A0A3C1KR40_9GAMM</name>
<dbReference type="STRING" id="1121937.GCA_000423125_03106"/>
<evidence type="ECO:0000313" key="2">
    <source>
        <dbReference type="Proteomes" id="UP000259273"/>
    </source>
</evidence>
<dbReference type="InterPro" id="IPR019587">
    <property type="entry name" value="Polyketide_cyclase/dehydratase"/>
</dbReference>
<dbReference type="EMBL" id="DMND01000207">
    <property type="protein sequence ID" value="HAN29041.1"/>
    <property type="molecule type" value="Genomic_DNA"/>
</dbReference>
<dbReference type="CDD" id="cd07822">
    <property type="entry name" value="SRPBCC_4"/>
    <property type="match status" value="1"/>
</dbReference>
<gene>
    <name evidence="1" type="ORF">DCP75_15225</name>
</gene>
<protein>
    <submittedName>
        <fullName evidence="1">Polyketide cyclase</fullName>
    </submittedName>
</protein>